<feature type="signal peptide" evidence="2">
    <location>
        <begin position="1"/>
        <end position="18"/>
    </location>
</feature>
<feature type="region of interest" description="Disordered" evidence="1">
    <location>
        <begin position="38"/>
        <end position="75"/>
    </location>
</feature>
<feature type="compositionally biased region" description="Basic and acidic residues" evidence="1">
    <location>
        <begin position="200"/>
        <end position="216"/>
    </location>
</feature>
<reference evidence="3" key="1">
    <citation type="submission" date="2022-05" db="EMBL/GenBank/DDBJ databases">
        <authorList>
            <person name="Okamura Y."/>
        </authorList>
    </citation>
    <scope>NUCLEOTIDE SEQUENCE</scope>
</reference>
<keyword evidence="4" id="KW-1185">Reference proteome</keyword>
<keyword evidence="2" id="KW-0732">Signal</keyword>
<evidence type="ECO:0000256" key="1">
    <source>
        <dbReference type="SAM" id="MobiDB-lite"/>
    </source>
</evidence>
<evidence type="ECO:0000313" key="3">
    <source>
        <dbReference type="EMBL" id="CAH3897822.1"/>
    </source>
</evidence>
<proteinExistence type="predicted"/>
<gene>
    <name evidence="3" type="ORF">PIBRA_LOCUS842</name>
</gene>
<dbReference type="OrthoDB" id="7465615at2759"/>
<dbReference type="EMBL" id="CALOZG010000001">
    <property type="protein sequence ID" value="CAH3897822.1"/>
    <property type="molecule type" value="Genomic_DNA"/>
</dbReference>
<protein>
    <submittedName>
        <fullName evidence="3">Uncharacterized protein</fullName>
    </submittedName>
</protein>
<organism evidence="3 4">
    <name type="scientific">Pieris brassicae</name>
    <name type="common">White butterfly</name>
    <name type="synonym">Large white butterfly</name>
    <dbReference type="NCBI Taxonomy" id="7116"/>
    <lineage>
        <taxon>Eukaryota</taxon>
        <taxon>Metazoa</taxon>
        <taxon>Ecdysozoa</taxon>
        <taxon>Arthropoda</taxon>
        <taxon>Hexapoda</taxon>
        <taxon>Insecta</taxon>
        <taxon>Pterygota</taxon>
        <taxon>Neoptera</taxon>
        <taxon>Endopterygota</taxon>
        <taxon>Lepidoptera</taxon>
        <taxon>Glossata</taxon>
        <taxon>Ditrysia</taxon>
        <taxon>Papilionoidea</taxon>
        <taxon>Pieridae</taxon>
        <taxon>Pierinae</taxon>
        <taxon>Pieris</taxon>
    </lineage>
</organism>
<comment type="caution">
    <text evidence="3">The sequence shown here is derived from an EMBL/GenBank/DDBJ whole genome shotgun (WGS) entry which is preliminary data.</text>
</comment>
<dbReference type="Proteomes" id="UP001152562">
    <property type="component" value="Unassembled WGS sequence"/>
</dbReference>
<feature type="region of interest" description="Disordered" evidence="1">
    <location>
        <begin position="181"/>
        <end position="220"/>
    </location>
</feature>
<sequence>MNVHFSILILTSLILSEAWQTLEDRRYSRNLRGDYHYHTKRHMLPREGEPRKRATSQRPKELRKKPSGHLTPLNEDDIENDEVVSVAVGPPAIRPKYDKLSKSNGKLVPSNINAGDNKASTLVKDVLVQLGREFLSSQVSEDFVFGQYVGMAMKNITTYLKLRMQHEILELIVKYQKIKTEPQTTTTQPEDKSTSTVYSEVKDKGELKENEKKNDTDEGWPDFNNLAKIVGK</sequence>
<evidence type="ECO:0000313" key="4">
    <source>
        <dbReference type="Proteomes" id="UP001152562"/>
    </source>
</evidence>
<evidence type="ECO:0000256" key="2">
    <source>
        <dbReference type="SAM" id="SignalP"/>
    </source>
</evidence>
<accession>A0A9P0WYX8</accession>
<feature type="chain" id="PRO_5040447530" evidence="2">
    <location>
        <begin position="19"/>
        <end position="232"/>
    </location>
</feature>
<dbReference type="AlphaFoldDB" id="A0A9P0WYX8"/>
<name>A0A9P0WYX8_PIEBR</name>